<proteinExistence type="predicted"/>
<dbReference type="InterPro" id="IPR007110">
    <property type="entry name" value="Ig-like_dom"/>
</dbReference>
<dbReference type="GO" id="GO:0005576">
    <property type="term" value="C:extracellular region"/>
    <property type="evidence" value="ECO:0007669"/>
    <property type="project" value="UniProtKB-ARBA"/>
</dbReference>
<dbReference type="GeneTree" id="ENSGT01030000234536"/>
<dbReference type="PANTHER" id="PTHR23266">
    <property type="entry name" value="IMMUNOGLOBULIN HEAVY CHAIN"/>
    <property type="match status" value="1"/>
</dbReference>
<dbReference type="SMART" id="SM00406">
    <property type="entry name" value="IGv"/>
    <property type="match status" value="1"/>
</dbReference>
<dbReference type="InterPro" id="IPR003599">
    <property type="entry name" value="Ig_sub"/>
</dbReference>
<keyword evidence="2" id="KW-1064">Adaptive immunity</keyword>
<evidence type="ECO:0000256" key="2">
    <source>
        <dbReference type="ARBA" id="ARBA00023130"/>
    </source>
</evidence>
<reference evidence="5" key="2">
    <citation type="submission" date="2025-09" db="UniProtKB">
        <authorList>
            <consortium name="Ensembl"/>
        </authorList>
    </citation>
    <scope>IDENTIFICATION</scope>
</reference>
<dbReference type="PROSITE" id="PS50835">
    <property type="entry name" value="IG_LIKE"/>
    <property type="match status" value="1"/>
</dbReference>
<dbReference type="SUPFAM" id="SSF48726">
    <property type="entry name" value="Immunoglobulin"/>
    <property type="match status" value="1"/>
</dbReference>
<dbReference type="GO" id="GO:0002250">
    <property type="term" value="P:adaptive immune response"/>
    <property type="evidence" value="ECO:0007669"/>
    <property type="project" value="UniProtKB-KW"/>
</dbReference>
<accession>A0A8C3P7F2</accession>
<organism evidence="5 6">
    <name type="scientific">Chrysemys picta bellii</name>
    <name type="common">Western painted turtle</name>
    <name type="synonym">Emys bellii</name>
    <dbReference type="NCBI Taxonomy" id="8478"/>
    <lineage>
        <taxon>Eukaryota</taxon>
        <taxon>Metazoa</taxon>
        <taxon>Chordata</taxon>
        <taxon>Craniata</taxon>
        <taxon>Vertebrata</taxon>
        <taxon>Euteleostomi</taxon>
        <taxon>Archelosauria</taxon>
        <taxon>Testudinata</taxon>
        <taxon>Testudines</taxon>
        <taxon>Cryptodira</taxon>
        <taxon>Durocryptodira</taxon>
        <taxon>Testudinoidea</taxon>
        <taxon>Emydidae</taxon>
        <taxon>Chrysemys</taxon>
    </lineage>
</organism>
<evidence type="ECO:0000259" key="4">
    <source>
        <dbReference type="PROSITE" id="PS50835"/>
    </source>
</evidence>
<keyword evidence="6" id="KW-1185">Reference proteome</keyword>
<dbReference type="Pfam" id="PF07686">
    <property type="entry name" value="V-set"/>
    <property type="match status" value="1"/>
</dbReference>
<dbReference type="FunFam" id="2.60.40.10:FF:002426">
    <property type="entry name" value="Immunoglobulin heavy variable V15-2"/>
    <property type="match status" value="1"/>
</dbReference>
<dbReference type="InterPro" id="IPR013106">
    <property type="entry name" value="Ig_V-set"/>
</dbReference>
<dbReference type="GO" id="GO:0019814">
    <property type="term" value="C:immunoglobulin complex"/>
    <property type="evidence" value="ECO:0007669"/>
    <property type="project" value="UniProtKB-KW"/>
</dbReference>
<name>A0A8C3P7F2_CHRPI</name>
<dbReference type="InterPro" id="IPR013783">
    <property type="entry name" value="Ig-like_fold"/>
</dbReference>
<dbReference type="InterPro" id="IPR036179">
    <property type="entry name" value="Ig-like_dom_sf"/>
</dbReference>
<keyword evidence="3" id="KW-1280">Immunoglobulin</keyword>
<evidence type="ECO:0000313" key="6">
    <source>
        <dbReference type="Proteomes" id="UP000694380"/>
    </source>
</evidence>
<dbReference type="SMART" id="SM00409">
    <property type="entry name" value="IG"/>
    <property type="match status" value="1"/>
</dbReference>
<protein>
    <recommendedName>
        <fullName evidence="4">Ig-like domain-containing protein</fullName>
    </recommendedName>
</protein>
<dbReference type="InterPro" id="IPR050199">
    <property type="entry name" value="IgHV"/>
</dbReference>
<dbReference type="Proteomes" id="UP000694380">
    <property type="component" value="Unplaced"/>
</dbReference>
<sequence>MNSHGSVFSTGVLSQVQLVESGPGTVKPSETLSLTCSISGASSDTLGSSCCWWHWIRQSPGKGLEWMGDIEQGGRKYYASSLQSRITISENPSKNQFSLELRSLTAADTGTYYCARSYTVTQSKKFWRNDQTLRNKGQD</sequence>
<feature type="domain" description="Ig-like" evidence="4">
    <location>
        <begin position="14"/>
        <end position="114"/>
    </location>
</feature>
<dbReference type="OMA" id="NGWNWIR"/>
<evidence type="ECO:0000256" key="1">
    <source>
        <dbReference type="ARBA" id="ARBA00022859"/>
    </source>
</evidence>
<dbReference type="AlphaFoldDB" id="A0A8C3P7F2"/>
<dbReference type="Gene3D" id="2.60.40.10">
    <property type="entry name" value="Immunoglobulins"/>
    <property type="match status" value="1"/>
</dbReference>
<evidence type="ECO:0000313" key="5">
    <source>
        <dbReference type="Ensembl" id="ENSCPBP00000021290.1"/>
    </source>
</evidence>
<keyword evidence="1" id="KW-0391">Immunity</keyword>
<dbReference type="Ensembl" id="ENSCPBT00000025046.1">
    <property type="protein sequence ID" value="ENSCPBP00000021290.1"/>
    <property type="gene ID" value="ENSCPBG00000015294.1"/>
</dbReference>
<reference evidence="5" key="1">
    <citation type="submission" date="2025-08" db="UniProtKB">
        <authorList>
            <consortium name="Ensembl"/>
        </authorList>
    </citation>
    <scope>IDENTIFICATION</scope>
</reference>
<evidence type="ECO:0000256" key="3">
    <source>
        <dbReference type="ARBA" id="ARBA00043265"/>
    </source>
</evidence>